<protein>
    <submittedName>
        <fullName evidence="3">Antitoxin</fullName>
    </submittedName>
</protein>
<feature type="compositionally biased region" description="Basic and acidic residues" evidence="2">
    <location>
        <begin position="72"/>
        <end position="87"/>
    </location>
</feature>
<feature type="region of interest" description="Disordered" evidence="2">
    <location>
        <begin position="64"/>
        <end position="87"/>
    </location>
</feature>
<comment type="caution">
    <text evidence="3">The sequence shown here is derived from an EMBL/GenBank/DDBJ whole genome shotgun (WGS) entry which is preliminary data.</text>
</comment>
<dbReference type="EMBL" id="VOMB01000024">
    <property type="protein sequence ID" value="MBU9766594.1"/>
    <property type="molecule type" value="Genomic_DNA"/>
</dbReference>
<dbReference type="InterPro" id="IPR011660">
    <property type="entry name" value="VapB-like"/>
</dbReference>
<reference evidence="3 4" key="1">
    <citation type="journal article" date="2021" name="Sci. Rep.">
        <title>Phenotypic and genomic hallmarks of a novel, potentially pathogenic rapidly growing Mycobacterium species related to the Mycobacterium fortuitum complex.</title>
        <authorList>
            <person name="Gharbi R."/>
            <person name="Khanna V."/>
            <person name="Frigui W."/>
            <person name="Mhenni B."/>
            <person name="Brosch R."/>
            <person name="Mardassi H."/>
        </authorList>
    </citation>
    <scope>NUCLEOTIDE SEQUENCE [LARGE SCALE GENOMIC DNA]</scope>
    <source>
        <strain evidence="3 4">TNTM28</strain>
    </source>
</reference>
<evidence type="ECO:0000313" key="4">
    <source>
        <dbReference type="Proteomes" id="UP000812982"/>
    </source>
</evidence>
<proteinExistence type="predicted"/>
<evidence type="ECO:0000256" key="1">
    <source>
        <dbReference type="ARBA" id="ARBA00022649"/>
    </source>
</evidence>
<organism evidence="3 4">
    <name type="scientific">[Mycobacterium] fortunisiensis</name>
    <dbReference type="NCBI Taxonomy" id="2600579"/>
    <lineage>
        <taxon>Bacteria</taxon>
        <taxon>Bacillati</taxon>
        <taxon>Actinomycetota</taxon>
        <taxon>Actinomycetes</taxon>
        <taxon>Mycobacteriales</taxon>
        <taxon>Mycobacteriaceae</taxon>
        <taxon>Mycolicibacterium</taxon>
    </lineage>
</organism>
<keyword evidence="1" id="KW-1277">Toxin-antitoxin system</keyword>
<name>A0ABS6KSY1_9MYCO</name>
<keyword evidence="4" id="KW-1185">Reference proteome</keyword>
<evidence type="ECO:0000313" key="3">
    <source>
        <dbReference type="EMBL" id="MBU9766594.1"/>
    </source>
</evidence>
<gene>
    <name evidence="3" type="ORF">FR943_22475</name>
</gene>
<accession>A0ABS6KSY1</accession>
<dbReference type="Pfam" id="PF07704">
    <property type="entry name" value="PSK_trans_fac"/>
    <property type="match status" value="1"/>
</dbReference>
<evidence type="ECO:0000256" key="2">
    <source>
        <dbReference type="SAM" id="MobiDB-lite"/>
    </source>
</evidence>
<sequence>MSLNIKNERTVALVRDLARRTGLSQTSAVEEAVRDKLAELERGRSRDARRARVNRLLADLDQSMTARQKRQIRAEQNELYDDHGLPV</sequence>
<dbReference type="RefSeq" id="WP_217160466.1">
    <property type="nucleotide sequence ID" value="NZ_VOMB01000024.1"/>
</dbReference>
<dbReference type="Proteomes" id="UP000812982">
    <property type="component" value="Unassembled WGS sequence"/>
</dbReference>